<evidence type="ECO:0000313" key="1">
    <source>
        <dbReference type="EMBL" id="CUS32343.1"/>
    </source>
</evidence>
<dbReference type="EMBL" id="CZQA01000001">
    <property type="protein sequence ID" value="CUS32343.1"/>
    <property type="molecule type" value="Genomic_DNA"/>
</dbReference>
<proteinExistence type="predicted"/>
<dbReference type="STRING" id="1742972.COMA1_10582"/>
<reference evidence="1 2" key="1">
    <citation type="submission" date="2015-10" db="EMBL/GenBank/DDBJ databases">
        <authorList>
            <person name="Gilbert D.G."/>
        </authorList>
    </citation>
    <scope>NUCLEOTIDE SEQUENCE [LARGE SCALE GENOMIC DNA]</scope>
    <source>
        <strain evidence="1">COMA1</strain>
    </source>
</reference>
<dbReference type="AlphaFoldDB" id="A0A0S4L415"/>
<evidence type="ECO:0000313" key="2">
    <source>
        <dbReference type="Proteomes" id="UP000199032"/>
    </source>
</evidence>
<sequence length="61" mass="6378">MCAYSAKGVVGGQGQVTISGAGGPCKNFDDVACRMGWGCLDQYCKITSAHYTAEISREIDG</sequence>
<name>A0A0S4L415_9BACT</name>
<keyword evidence="2" id="KW-1185">Reference proteome</keyword>
<protein>
    <submittedName>
        <fullName evidence="1">Uncharacterized protein</fullName>
    </submittedName>
</protein>
<dbReference type="Proteomes" id="UP000199032">
    <property type="component" value="Unassembled WGS sequence"/>
</dbReference>
<organism evidence="1 2">
    <name type="scientific">Candidatus Nitrospira nitrosa</name>
    <dbReference type="NCBI Taxonomy" id="1742972"/>
    <lineage>
        <taxon>Bacteria</taxon>
        <taxon>Pseudomonadati</taxon>
        <taxon>Nitrospirota</taxon>
        <taxon>Nitrospiria</taxon>
        <taxon>Nitrospirales</taxon>
        <taxon>Nitrospiraceae</taxon>
        <taxon>Nitrospira</taxon>
    </lineage>
</organism>
<gene>
    <name evidence="1" type="ORF">COMA1_10582</name>
</gene>
<accession>A0A0S4L415</accession>